<organism evidence="2 3">
    <name type="scientific">Lacticaseibacillus paracasei subsp. paracasei Lpp7</name>
    <dbReference type="NCBI Taxonomy" id="1256200"/>
    <lineage>
        <taxon>Bacteria</taxon>
        <taxon>Bacillati</taxon>
        <taxon>Bacillota</taxon>
        <taxon>Bacilli</taxon>
        <taxon>Lactobacillales</taxon>
        <taxon>Lactobacillaceae</taxon>
        <taxon>Lacticaseibacillus</taxon>
    </lineage>
</organism>
<dbReference type="Gene3D" id="1.10.10.10">
    <property type="entry name" value="Winged helix-like DNA-binding domain superfamily/Winged helix DNA-binding domain"/>
    <property type="match status" value="1"/>
</dbReference>
<gene>
    <name evidence="2" type="ORF">Lpp7_10798</name>
</gene>
<dbReference type="EMBL" id="ANJV01000187">
    <property type="protein sequence ID" value="EPC50693.1"/>
    <property type="molecule type" value="Genomic_DNA"/>
</dbReference>
<comment type="caution">
    <text evidence="2">The sequence shown here is derived from an EMBL/GenBank/DDBJ whole genome shotgun (WGS) entry which is preliminary data.</text>
</comment>
<accession>A0A8E0IFR2</accession>
<dbReference type="GO" id="GO:0003700">
    <property type="term" value="F:DNA-binding transcription factor activity"/>
    <property type="evidence" value="ECO:0007669"/>
    <property type="project" value="InterPro"/>
</dbReference>
<dbReference type="InterPro" id="IPR036388">
    <property type="entry name" value="WH-like_DNA-bd_sf"/>
</dbReference>
<sequence>MELQTLRNFIEIADHGSITAAARTLGNFTTRTIAPIKDLKRARR</sequence>
<dbReference type="InterPro" id="IPR000847">
    <property type="entry name" value="LysR_HTH_N"/>
</dbReference>
<dbReference type="PROSITE" id="PS50931">
    <property type="entry name" value="HTH_LYSR"/>
    <property type="match status" value="1"/>
</dbReference>
<evidence type="ECO:0000313" key="2">
    <source>
        <dbReference type="EMBL" id="EPC50693.1"/>
    </source>
</evidence>
<evidence type="ECO:0000313" key="3">
    <source>
        <dbReference type="Proteomes" id="UP000014303"/>
    </source>
</evidence>
<name>A0A8E0IFR2_LACPA</name>
<dbReference type="AlphaFoldDB" id="A0A8E0IFR2"/>
<reference evidence="2 3" key="1">
    <citation type="journal article" date="2013" name="PLoS ONE">
        <title>Lactobacillus paracasei comparative genomics: towards species pan-genome definition and exploitation of diversity.</title>
        <authorList>
            <person name="Smokvina T."/>
            <person name="Wels M."/>
            <person name="Polka J."/>
            <person name="Chervaux C."/>
            <person name="Brisse S."/>
            <person name="Boekhorst J."/>
            <person name="van Hylckama Vlieg J.E."/>
            <person name="Siezen R.J."/>
        </authorList>
    </citation>
    <scope>NUCLEOTIDE SEQUENCE [LARGE SCALE GENOMIC DNA]</scope>
    <source>
        <strain evidence="2 3">Lpp7</strain>
    </source>
</reference>
<feature type="domain" description="HTH lysR-type" evidence="1">
    <location>
        <begin position="1"/>
        <end position="26"/>
    </location>
</feature>
<evidence type="ECO:0000259" key="1">
    <source>
        <dbReference type="PROSITE" id="PS50931"/>
    </source>
</evidence>
<proteinExistence type="predicted"/>
<protein>
    <submittedName>
        <fullName evidence="2">Fhu operon transcription regulator</fullName>
    </submittedName>
</protein>
<dbReference type="Proteomes" id="UP000014303">
    <property type="component" value="Unassembled WGS sequence"/>
</dbReference>